<dbReference type="Pfam" id="PF12833">
    <property type="entry name" value="HTH_18"/>
    <property type="match status" value="1"/>
</dbReference>
<dbReference type="Proteomes" id="UP000242133">
    <property type="component" value="Unassembled WGS sequence"/>
</dbReference>
<dbReference type="Gene3D" id="1.10.10.60">
    <property type="entry name" value="Homeodomain-like"/>
    <property type="match status" value="1"/>
</dbReference>
<sequence length="344" mass="38815">MRPHICASQTALGPAIGVRLVIHISKGVRVNTATTFEQRFMTSDFEAIGRKYAIRYDFPEARPSRSQPVLHGQLSEYTLDSGLRLTFSNVRVITTYESRSTGEAALFVCLLLKGKLRFRIHDQVFNLEPGMALDMSLHSGQPVEVSHPAGQQLHTMTLVWPGRSTTPHTLLEQLVPFETERAPALWRLPSGFHQQLCQLDPAPAQTLAQKLLIEGVALQIVGYSFKHMPANRTHSRVSSAEAARLYELHDLITVYPEQPYTVQSMAEQVAMSSSRLRHKFRLQFSENLFDFIRRQRLTKAHGLVLAGYSIEHTAHSCGYAHTSNFTTAFKRHFGYSPGKLMRQC</sequence>
<dbReference type="SMART" id="SM00342">
    <property type="entry name" value="HTH_ARAC"/>
    <property type="match status" value="1"/>
</dbReference>
<dbReference type="PROSITE" id="PS01124">
    <property type="entry name" value="HTH_ARAC_FAMILY_2"/>
    <property type="match status" value="1"/>
</dbReference>
<dbReference type="InterPro" id="IPR053142">
    <property type="entry name" value="PchR_regulatory_protein"/>
</dbReference>
<evidence type="ECO:0000256" key="2">
    <source>
        <dbReference type="ARBA" id="ARBA00023163"/>
    </source>
</evidence>
<dbReference type="OrthoDB" id="6670788at2"/>
<keyword evidence="4" id="KW-0238">DNA-binding</keyword>
<dbReference type="SUPFAM" id="SSF46689">
    <property type="entry name" value="Homeodomain-like"/>
    <property type="match status" value="1"/>
</dbReference>
<keyword evidence="1" id="KW-0805">Transcription regulation</keyword>
<proteinExistence type="predicted"/>
<comment type="caution">
    <text evidence="4">The sequence shown here is derived from an EMBL/GenBank/DDBJ whole genome shotgun (WGS) entry which is preliminary data.</text>
</comment>
<evidence type="ECO:0000313" key="5">
    <source>
        <dbReference type="Proteomes" id="UP000242133"/>
    </source>
</evidence>
<dbReference type="GO" id="GO:0043565">
    <property type="term" value="F:sequence-specific DNA binding"/>
    <property type="evidence" value="ECO:0007669"/>
    <property type="project" value="InterPro"/>
</dbReference>
<protein>
    <submittedName>
        <fullName evidence="4">AraC-like DNA-binding protein</fullName>
    </submittedName>
</protein>
<name>A0A2P8EYU2_9GAMM</name>
<organism evidence="4 5">
    <name type="scientific">Marinobacterium halophilum</name>
    <dbReference type="NCBI Taxonomy" id="267374"/>
    <lineage>
        <taxon>Bacteria</taxon>
        <taxon>Pseudomonadati</taxon>
        <taxon>Pseudomonadota</taxon>
        <taxon>Gammaproteobacteria</taxon>
        <taxon>Oceanospirillales</taxon>
        <taxon>Oceanospirillaceae</taxon>
        <taxon>Marinobacterium</taxon>
    </lineage>
</organism>
<dbReference type="EMBL" id="PYGI01000007">
    <property type="protein sequence ID" value="PSL14631.1"/>
    <property type="molecule type" value="Genomic_DNA"/>
</dbReference>
<gene>
    <name evidence="4" type="ORF">CLV44_10782</name>
</gene>
<evidence type="ECO:0000259" key="3">
    <source>
        <dbReference type="PROSITE" id="PS01124"/>
    </source>
</evidence>
<evidence type="ECO:0000313" key="4">
    <source>
        <dbReference type="EMBL" id="PSL14631.1"/>
    </source>
</evidence>
<dbReference type="GO" id="GO:0003700">
    <property type="term" value="F:DNA-binding transcription factor activity"/>
    <property type="evidence" value="ECO:0007669"/>
    <property type="project" value="InterPro"/>
</dbReference>
<dbReference type="AlphaFoldDB" id="A0A2P8EYU2"/>
<reference evidence="4 5" key="1">
    <citation type="submission" date="2018-03" db="EMBL/GenBank/DDBJ databases">
        <title>Genomic Encyclopedia of Archaeal and Bacterial Type Strains, Phase II (KMG-II): from individual species to whole genera.</title>
        <authorList>
            <person name="Goeker M."/>
        </authorList>
    </citation>
    <scope>NUCLEOTIDE SEQUENCE [LARGE SCALE GENOMIC DNA]</scope>
    <source>
        <strain evidence="4 5">DSM 17586</strain>
    </source>
</reference>
<keyword evidence="5" id="KW-1185">Reference proteome</keyword>
<dbReference type="PANTHER" id="PTHR47893:SF1">
    <property type="entry name" value="REGULATORY PROTEIN PCHR"/>
    <property type="match status" value="1"/>
</dbReference>
<keyword evidence="2" id="KW-0804">Transcription</keyword>
<dbReference type="InterPro" id="IPR018060">
    <property type="entry name" value="HTH_AraC"/>
</dbReference>
<dbReference type="PANTHER" id="PTHR47893">
    <property type="entry name" value="REGULATORY PROTEIN PCHR"/>
    <property type="match status" value="1"/>
</dbReference>
<dbReference type="InterPro" id="IPR009057">
    <property type="entry name" value="Homeodomain-like_sf"/>
</dbReference>
<feature type="domain" description="HTH araC/xylS-type" evidence="3">
    <location>
        <begin position="246"/>
        <end position="343"/>
    </location>
</feature>
<evidence type="ECO:0000256" key="1">
    <source>
        <dbReference type="ARBA" id="ARBA00023015"/>
    </source>
</evidence>
<accession>A0A2P8EYU2</accession>